<name>A0A494XQ37_9BURK</name>
<feature type="transmembrane region" description="Helical" evidence="1">
    <location>
        <begin position="191"/>
        <end position="212"/>
    </location>
</feature>
<evidence type="ECO:0000259" key="4">
    <source>
        <dbReference type="PROSITE" id="PS50887"/>
    </source>
</evidence>
<protein>
    <submittedName>
        <fullName evidence="5">EAL domain-containing protein</fullName>
    </submittedName>
</protein>
<organism evidence="5 6">
    <name type="scientific">Pararobbsia silviterrae</name>
    <dbReference type="NCBI Taxonomy" id="1792498"/>
    <lineage>
        <taxon>Bacteria</taxon>
        <taxon>Pseudomonadati</taxon>
        <taxon>Pseudomonadota</taxon>
        <taxon>Betaproteobacteria</taxon>
        <taxon>Burkholderiales</taxon>
        <taxon>Burkholderiaceae</taxon>
        <taxon>Pararobbsia</taxon>
    </lineage>
</organism>
<dbReference type="InterPro" id="IPR043128">
    <property type="entry name" value="Rev_trsase/Diguanyl_cyclase"/>
</dbReference>
<keyword evidence="6" id="KW-1185">Reference proteome</keyword>
<gene>
    <name evidence="5" type="ORF">D7S86_18905</name>
</gene>
<dbReference type="CDD" id="cd01949">
    <property type="entry name" value="GGDEF"/>
    <property type="match status" value="1"/>
</dbReference>
<evidence type="ECO:0000313" key="5">
    <source>
        <dbReference type="EMBL" id="RKP50204.1"/>
    </source>
</evidence>
<dbReference type="SMART" id="SM00267">
    <property type="entry name" value="GGDEF"/>
    <property type="match status" value="1"/>
</dbReference>
<dbReference type="SUPFAM" id="SSF55073">
    <property type="entry name" value="Nucleotide cyclase"/>
    <property type="match status" value="1"/>
</dbReference>
<dbReference type="PANTHER" id="PTHR44757:SF2">
    <property type="entry name" value="BIOFILM ARCHITECTURE MAINTENANCE PROTEIN MBAA"/>
    <property type="match status" value="1"/>
</dbReference>
<dbReference type="Gene3D" id="3.30.450.20">
    <property type="entry name" value="PAS domain"/>
    <property type="match status" value="1"/>
</dbReference>
<dbReference type="InterPro" id="IPR029787">
    <property type="entry name" value="Nucleotide_cyclase"/>
</dbReference>
<keyword evidence="1" id="KW-0472">Membrane</keyword>
<dbReference type="GO" id="GO:0003824">
    <property type="term" value="F:catalytic activity"/>
    <property type="evidence" value="ECO:0007669"/>
    <property type="project" value="UniProtKB-ARBA"/>
</dbReference>
<dbReference type="InterPro" id="IPR035965">
    <property type="entry name" value="PAS-like_dom_sf"/>
</dbReference>
<feature type="domain" description="GGDEF" evidence="4">
    <location>
        <begin position="391"/>
        <end position="523"/>
    </location>
</feature>
<keyword evidence="1" id="KW-1133">Transmembrane helix</keyword>
<dbReference type="Proteomes" id="UP000270342">
    <property type="component" value="Unassembled WGS sequence"/>
</dbReference>
<dbReference type="PANTHER" id="PTHR44757">
    <property type="entry name" value="DIGUANYLATE CYCLASE DGCP"/>
    <property type="match status" value="1"/>
</dbReference>
<evidence type="ECO:0000259" key="2">
    <source>
        <dbReference type="PROSITE" id="PS50112"/>
    </source>
</evidence>
<dbReference type="NCBIfam" id="TIGR00254">
    <property type="entry name" value="GGDEF"/>
    <property type="match status" value="1"/>
</dbReference>
<evidence type="ECO:0000256" key="1">
    <source>
        <dbReference type="SAM" id="Phobius"/>
    </source>
</evidence>
<feature type="domain" description="PAS" evidence="2">
    <location>
        <begin position="235"/>
        <end position="308"/>
    </location>
</feature>
<dbReference type="FunFam" id="3.30.70.270:FF:000001">
    <property type="entry name" value="Diguanylate cyclase domain protein"/>
    <property type="match status" value="1"/>
</dbReference>
<evidence type="ECO:0000313" key="6">
    <source>
        <dbReference type="Proteomes" id="UP000270342"/>
    </source>
</evidence>
<dbReference type="Gene3D" id="3.20.20.450">
    <property type="entry name" value="EAL domain"/>
    <property type="match status" value="1"/>
</dbReference>
<dbReference type="Pfam" id="PF13426">
    <property type="entry name" value="PAS_9"/>
    <property type="match status" value="1"/>
</dbReference>
<dbReference type="CDD" id="cd01948">
    <property type="entry name" value="EAL"/>
    <property type="match status" value="1"/>
</dbReference>
<sequence length="806" mass="88160">MRLSEKIARRTKAQGRSGWVYVLTLIFLASVFDASVAYFCIKSERRSQSELVQTAAAKQALESLQDALLQVNAAVSSGMASPVVIGEHALELTRYADARRALDTLSTIEPASRAVTRDGLSLRDLTAQYLESARLTLDQWRGSEKVSNGGGVGLMALNVRLNAVLSEIAVERNIEADRVTRAMNRVFGWSYWVVGILLGSVILTNLVLLALFSRLVATRASERHAMNTLAMSDRELRLLSQAIDDTPNGVLISRAEDGVEIIEYANPAVTSMLGYSNGELIGMRGDRLADPDDVAGMREALEQTGRYQGLVHLRARSGATVGVQLCISAVVEGVANPMHYVIVLNDVSELLASRERLRLQASVDMLTLLPNRNGLVERLEAMLADAAESGASCAVLFVDLDHFKYINDTLGHATGDAVLREVSKRLRERLPRDVMIARYGGDEFVIAALDYDALRVEALCRNVLSAVSEPVFSGSTELQVDCSIGVALCPLHARSASDLLRCADAAMYLAKADGRNCSRVFEPSLGREIEARLGMSNKLRRALADNELYLVYQPQYSLVTHELTGLEALVRWRDGQGRLFMPGDFIPIAEQHGLIGRLGEYVLDMALAQLAAWRTQGVPLVAVSVNVAAQQFASGDFVGFVLDALRRHAIGPEWLELEITESSLVQNTIRTVSQLQTLRLHGIRIAIDDFGTGYSSLSYLDTYEIDRLKIDRSFVSELETRSSRAGIVRGVILLAKGLGYGVVAEGVETPGQLAILRESGCGYAQGYLLSKPVMPERAAELLRSPERPPHGDPILTEDTQLFRFDA</sequence>
<dbReference type="Pfam" id="PF00990">
    <property type="entry name" value="GGDEF"/>
    <property type="match status" value="1"/>
</dbReference>
<evidence type="ECO:0000259" key="3">
    <source>
        <dbReference type="PROSITE" id="PS50883"/>
    </source>
</evidence>
<dbReference type="NCBIfam" id="TIGR00229">
    <property type="entry name" value="sensory_box"/>
    <property type="match status" value="1"/>
</dbReference>
<dbReference type="InterPro" id="IPR000014">
    <property type="entry name" value="PAS"/>
</dbReference>
<accession>A0A494XQ37</accession>
<dbReference type="EMBL" id="RBZU01000009">
    <property type="protein sequence ID" value="RKP50204.1"/>
    <property type="molecule type" value="Genomic_DNA"/>
</dbReference>
<dbReference type="SUPFAM" id="SSF55785">
    <property type="entry name" value="PYP-like sensor domain (PAS domain)"/>
    <property type="match status" value="1"/>
</dbReference>
<keyword evidence="1" id="KW-0812">Transmembrane</keyword>
<dbReference type="InterPro" id="IPR052155">
    <property type="entry name" value="Biofilm_reg_signaling"/>
</dbReference>
<dbReference type="SMART" id="SM00091">
    <property type="entry name" value="PAS"/>
    <property type="match status" value="1"/>
</dbReference>
<dbReference type="InterPro" id="IPR000160">
    <property type="entry name" value="GGDEF_dom"/>
</dbReference>
<dbReference type="InterPro" id="IPR001633">
    <property type="entry name" value="EAL_dom"/>
</dbReference>
<feature type="transmembrane region" description="Helical" evidence="1">
    <location>
        <begin position="20"/>
        <end position="41"/>
    </location>
</feature>
<dbReference type="InterPro" id="IPR035919">
    <property type="entry name" value="EAL_sf"/>
</dbReference>
<dbReference type="AlphaFoldDB" id="A0A494XQ37"/>
<dbReference type="Pfam" id="PF00563">
    <property type="entry name" value="EAL"/>
    <property type="match status" value="1"/>
</dbReference>
<dbReference type="PROSITE" id="PS50112">
    <property type="entry name" value="PAS"/>
    <property type="match status" value="1"/>
</dbReference>
<dbReference type="Gene3D" id="3.30.70.270">
    <property type="match status" value="1"/>
</dbReference>
<dbReference type="SMART" id="SM00052">
    <property type="entry name" value="EAL"/>
    <property type="match status" value="1"/>
</dbReference>
<feature type="domain" description="EAL" evidence="3">
    <location>
        <begin position="532"/>
        <end position="786"/>
    </location>
</feature>
<dbReference type="PROSITE" id="PS50887">
    <property type="entry name" value="GGDEF"/>
    <property type="match status" value="1"/>
</dbReference>
<proteinExistence type="predicted"/>
<dbReference type="CDD" id="cd00130">
    <property type="entry name" value="PAS"/>
    <property type="match status" value="1"/>
</dbReference>
<dbReference type="PROSITE" id="PS50883">
    <property type="entry name" value="EAL"/>
    <property type="match status" value="1"/>
</dbReference>
<reference evidence="5 6" key="1">
    <citation type="submission" date="2018-10" db="EMBL/GenBank/DDBJ databases">
        <title>Robbsia sp. DHC34, isolated from soil.</title>
        <authorList>
            <person name="Gao Z.-H."/>
            <person name="Qiu L.-H."/>
        </authorList>
    </citation>
    <scope>NUCLEOTIDE SEQUENCE [LARGE SCALE GENOMIC DNA]</scope>
    <source>
        <strain evidence="5 6">DHC34</strain>
    </source>
</reference>
<dbReference type="SUPFAM" id="SSF141868">
    <property type="entry name" value="EAL domain-like"/>
    <property type="match status" value="1"/>
</dbReference>
<comment type="caution">
    <text evidence="5">The sequence shown here is derived from an EMBL/GenBank/DDBJ whole genome shotgun (WGS) entry which is preliminary data.</text>
</comment>